<dbReference type="AlphaFoldDB" id="A0A4V3QVV0"/>
<comment type="caution">
    <text evidence="2">The sequence shown here is derived from an EMBL/GenBank/DDBJ whole genome shotgun (WGS) entry which is preliminary data.</text>
</comment>
<dbReference type="Proteomes" id="UP000309848">
    <property type="component" value="Unassembled WGS sequence"/>
</dbReference>
<evidence type="ECO:0000313" key="3">
    <source>
        <dbReference type="Proteomes" id="UP000309848"/>
    </source>
</evidence>
<proteinExistence type="predicted"/>
<dbReference type="RefSeq" id="WP_135986646.1">
    <property type="nucleotide sequence ID" value="NZ_JAASQM010000001.1"/>
</dbReference>
<sequence>MMRSNSCPRCQGTMEEGFVLTGRDTYRRAASWVKGQPKKNWLLGLKFAQDPIDIQTWRCGRCGFLESYAKG</sequence>
<reference evidence="2 3" key="1">
    <citation type="submission" date="2019-04" db="EMBL/GenBank/DDBJ databases">
        <title>Sphingomonas psychrotolerans sp. nov., isolated from soil in the Tianshan Mountains, Xinjiang, China.</title>
        <authorList>
            <person name="Luo Y."/>
            <person name="Sheng H."/>
        </authorList>
    </citation>
    <scope>NUCLEOTIDE SEQUENCE [LARGE SCALE GENOMIC DNA]</scope>
    <source>
        <strain evidence="2 3">KIS18-15</strain>
    </source>
</reference>
<keyword evidence="3" id="KW-1185">Reference proteome</keyword>
<evidence type="ECO:0000313" key="2">
    <source>
        <dbReference type="EMBL" id="TGX40092.1"/>
    </source>
</evidence>
<evidence type="ECO:0000259" key="1">
    <source>
        <dbReference type="Pfam" id="PF20097"/>
    </source>
</evidence>
<gene>
    <name evidence="2" type="ORF">E5A74_16105</name>
</gene>
<feature type="domain" description="DUF6487" evidence="1">
    <location>
        <begin position="7"/>
        <end position="63"/>
    </location>
</feature>
<protein>
    <recommendedName>
        <fullName evidence="1">DUF6487 domain-containing protein</fullName>
    </recommendedName>
</protein>
<organism evidence="2 3">
    <name type="scientific">Sphingomonas naasensis</name>
    <dbReference type="NCBI Taxonomy" id="1344951"/>
    <lineage>
        <taxon>Bacteria</taxon>
        <taxon>Pseudomonadati</taxon>
        <taxon>Pseudomonadota</taxon>
        <taxon>Alphaproteobacteria</taxon>
        <taxon>Sphingomonadales</taxon>
        <taxon>Sphingomonadaceae</taxon>
        <taxon>Sphingomonas</taxon>
    </lineage>
</organism>
<dbReference type="Pfam" id="PF20097">
    <property type="entry name" value="DUF6487"/>
    <property type="match status" value="1"/>
</dbReference>
<accession>A0A4V3QVV0</accession>
<dbReference type="OrthoDB" id="7573292at2"/>
<name>A0A4V3QVV0_9SPHN</name>
<dbReference type="InterPro" id="IPR045504">
    <property type="entry name" value="DUF6487"/>
</dbReference>
<dbReference type="EMBL" id="SRXU01000007">
    <property type="protein sequence ID" value="TGX40092.1"/>
    <property type="molecule type" value="Genomic_DNA"/>
</dbReference>